<dbReference type="InterPro" id="IPR006311">
    <property type="entry name" value="TAT_signal"/>
</dbReference>
<dbReference type="PROSITE" id="PS51318">
    <property type="entry name" value="TAT"/>
    <property type="match status" value="1"/>
</dbReference>
<organism evidence="2 3">
    <name type="scientific">Streptomyces telluris</name>
    <dbReference type="NCBI Taxonomy" id="2720021"/>
    <lineage>
        <taxon>Bacteria</taxon>
        <taxon>Bacillati</taxon>
        <taxon>Actinomycetota</taxon>
        <taxon>Actinomycetes</taxon>
        <taxon>Kitasatosporales</taxon>
        <taxon>Streptomycetaceae</taxon>
        <taxon>Streptomyces</taxon>
    </lineage>
</organism>
<feature type="chain" id="PRO_5040915313" description="PknH-like extracellular domain-containing protein" evidence="1">
    <location>
        <begin position="27"/>
        <end position="199"/>
    </location>
</feature>
<keyword evidence="3" id="KW-1185">Reference proteome</keyword>
<evidence type="ECO:0000256" key="1">
    <source>
        <dbReference type="SAM" id="SignalP"/>
    </source>
</evidence>
<accession>A0A9X2LKK8</accession>
<name>A0A9X2LKK8_9ACTN</name>
<comment type="caution">
    <text evidence="2">The sequence shown here is derived from an EMBL/GenBank/DDBJ whole genome shotgun (WGS) entry which is preliminary data.</text>
</comment>
<sequence>MRRRRPAFALLAAAAAVVVAAPTASAAPGVPAFLDPAELPPRAGAAWHGGAVTSGVPDPLPFCVGEALPGATSRHRAFWTDLDTSAVQVTVVERDASRAEALAGLLDKAVKDCAGKVEQEDPGTRATWRDLGRVQVADGAHVQGVQTTRAETGSDVHLFSVGRDGRTVTVVHWGQMGTFKDAPVSGFRNTTRTAVNKLY</sequence>
<proteinExistence type="predicted"/>
<evidence type="ECO:0000313" key="2">
    <source>
        <dbReference type="EMBL" id="MCQ8772928.1"/>
    </source>
</evidence>
<reference evidence="2" key="1">
    <citation type="submission" date="2022-06" db="EMBL/GenBank/DDBJ databases">
        <title>WGS of actinobacteria.</title>
        <authorList>
            <person name="Thawai C."/>
        </authorList>
    </citation>
    <scope>NUCLEOTIDE SEQUENCE</scope>
    <source>
        <strain evidence="2">AA8</strain>
    </source>
</reference>
<dbReference type="RefSeq" id="WP_168096132.1">
    <property type="nucleotide sequence ID" value="NZ_JAATER010000570.1"/>
</dbReference>
<keyword evidence="1" id="KW-0732">Signal</keyword>
<dbReference type="AlphaFoldDB" id="A0A9X2LKK8"/>
<gene>
    <name evidence="2" type="ORF">NQU55_24620</name>
</gene>
<evidence type="ECO:0008006" key="4">
    <source>
        <dbReference type="Google" id="ProtNLM"/>
    </source>
</evidence>
<dbReference type="Proteomes" id="UP001142374">
    <property type="component" value="Unassembled WGS sequence"/>
</dbReference>
<evidence type="ECO:0000313" key="3">
    <source>
        <dbReference type="Proteomes" id="UP001142374"/>
    </source>
</evidence>
<feature type="signal peptide" evidence="1">
    <location>
        <begin position="1"/>
        <end position="26"/>
    </location>
</feature>
<dbReference type="EMBL" id="JANIID010000025">
    <property type="protein sequence ID" value="MCQ8772928.1"/>
    <property type="molecule type" value="Genomic_DNA"/>
</dbReference>
<protein>
    <recommendedName>
        <fullName evidence="4">PknH-like extracellular domain-containing protein</fullName>
    </recommendedName>
</protein>